<dbReference type="EMBL" id="CP099418">
    <property type="protein sequence ID" value="USW47625.1"/>
    <property type="molecule type" value="Genomic_DNA"/>
</dbReference>
<dbReference type="AlphaFoldDB" id="A0A9Q9EE87"/>
<evidence type="ECO:0000313" key="2">
    <source>
        <dbReference type="Proteomes" id="UP001056384"/>
    </source>
</evidence>
<protein>
    <submittedName>
        <fullName evidence="1">Uncharacterized protein</fullName>
    </submittedName>
</protein>
<organism evidence="1 2">
    <name type="scientific">Septoria linicola</name>
    <dbReference type="NCBI Taxonomy" id="215465"/>
    <lineage>
        <taxon>Eukaryota</taxon>
        <taxon>Fungi</taxon>
        <taxon>Dikarya</taxon>
        <taxon>Ascomycota</taxon>
        <taxon>Pezizomycotina</taxon>
        <taxon>Dothideomycetes</taxon>
        <taxon>Dothideomycetidae</taxon>
        <taxon>Mycosphaerellales</taxon>
        <taxon>Mycosphaerellaceae</taxon>
        <taxon>Septoria</taxon>
    </lineage>
</organism>
<name>A0A9Q9EE87_9PEZI</name>
<keyword evidence="2" id="KW-1185">Reference proteome</keyword>
<reference evidence="1" key="1">
    <citation type="submission" date="2022-06" db="EMBL/GenBank/DDBJ databases">
        <title>Complete genome sequences of two strains of the flax pathogen Septoria linicola.</title>
        <authorList>
            <person name="Lapalu N."/>
            <person name="Simon A."/>
            <person name="Demenou B."/>
            <person name="Paumier D."/>
            <person name="Guillot M.-P."/>
            <person name="Gout L."/>
            <person name="Valade R."/>
        </authorList>
    </citation>
    <scope>NUCLEOTIDE SEQUENCE</scope>
    <source>
        <strain evidence="1">SE15195</strain>
    </source>
</reference>
<proteinExistence type="predicted"/>
<sequence>MSFSLLCEVAKWLLRLTRIPLMWSLRSIPFGGVGSNPAFVDIFLVSGSMHDFLLDEQ</sequence>
<dbReference type="Proteomes" id="UP001056384">
    <property type="component" value="Chromosome 1"/>
</dbReference>
<accession>A0A9Q9EE87</accession>
<evidence type="ECO:0000313" key="1">
    <source>
        <dbReference type="EMBL" id="USW47625.1"/>
    </source>
</evidence>
<gene>
    <name evidence="1" type="ORF">Slin15195_G009440</name>
</gene>